<accession>A0A1R3GNM3</accession>
<dbReference type="InterPro" id="IPR039653">
    <property type="entry name" value="Prenyltransferase"/>
</dbReference>
<dbReference type="STRING" id="210143.A0A1R3GNM3"/>
<keyword evidence="6" id="KW-1185">Reference proteome</keyword>
<sequence length="118" mass="13181">MTLLWVAQASQRLRPYAQLARVEKSIGTWLFFWPFAWSISMAASTGSLPDLKTLAVFGCAAPLLRGAACTINDILDRDFDRMVGFLSTERGFSRPTKAQRGVDSWLKEVAFSSLSRFT</sequence>
<dbReference type="OrthoDB" id="18170at2759"/>
<evidence type="ECO:0000256" key="2">
    <source>
        <dbReference type="ARBA" id="ARBA00022692"/>
    </source>
</evidence>
<comment type="subcellular location">
    <subcellularLocation>
        <location evidence="1">Membrane</location>
        <topology evidence="1">Multi-pass membrane protein</topology>
    </subcellularLocation>
</comment>
<name>A0A1R3GNM3_COCAP</name>
<evidence type="ECO:0000256" key="1">
    <source>
        <dbReference type="ARBA" id="ARBA00004141"/>
    </source>
</evidence>
<keyword evidence="3" id="KW-1133">Transmembrane helix</keyword>
<evidence type="ECO:0000313" key="5">
    <source>
        <dbReference type="EMBL" id="OMO59715.1"/>
    </source>
</evidence>
<keyword evidence="4" id="KW-0472">Membrane</keyword>
<dbReference type="AlphaFoldDB" id="A0A1R3GNM3"/>
<protein>
    <submittedName>
        <fullName evidence="5">UbiA prenyltransferase family</fullName>
    </submittedName>
</protein>
<dbReference type="Proteomes" id="UP000188268">
    <property type="component" value="Unassembled WGS sequence"/>
</dbReference>
<dbReference type="GO" id="GO:0005743">
    <property type="term" value="C:mitochondrial inner membrane"/>
    <property type="evidence" value="ECO:0007669"/>
    <property type="project" value="TreeGrafter"/>
</dbReference>
<dbReference type="PANTHER" id="PTHR11048:SF40">
    <property type="entry name" value="4-HYDROXYBENZOATE POLYPRENYLTRANSFERASE, MITOCHONDRIAL-LIKE ISOFORM X1"/>
    <property type="match status" value="1"/>
</dbReference>
<evidence type="ECO:0000256" key="3">
    <source>
        <dbReference type="ARBA" id="ARBA00022989"/>
    </source>
</evidence>
<dbReference type="InterPro" id="IPR000537">
    <property type="entry name" value="UbiA_prenyltransferase"/>
</dbReference>
<dbReference type="Gramene" id="OMO59715">
    <property type="protein sequence ID" value="OMO59715"/>
    <property type="gene ID" value="CCACVL1_24652"/>
</dbReference>
<evidence type="ECO:0000313" key="6">
    <source>
        <dbReference type="Proteomes" id="UP000188268"/>
    </source>
</evidence>
<dbReference type="Pfam" id="PF01040">
    <property type="entry name" value="UbiA"/>
    <property type="match status" value="1"/>
</dbReference>
<proteinExistence type="predicted"/>
<dbReference type="InterPro" id="IPR044878">
    <property type="entry name" value="UbiA_sf"/>
</dbReference>
<keyword evidence="5" id="KW-0808">Transferase</keyword>
<gene>
    <name evidence="5" type="ORF">CCACVL1_24652</name>
</gene>
<keyword evidence="2" id="KW-0812">Transmembrane</keyword>
<dbReference type="GO" id="GO:0016765">
    <property type="term" value="F:transferase activity, transferring alkyl or aryl (other than methyl) groups"/>
    <property type="evidence" value="ECO:0007669"/>
    <property type="project" value="InterPro"/>
</dbReference>
<evidence type="ECO:0000256" key="4">
    <source>
        <dbReference type="ARBA" id="ARBA00023136"/>
    </source>
</evidence>
<dbReference type="GO" id="GO:0006744">
    <property type="term" value="P:ubiquinone biosynthetic process"/>
    <property type="evidence" value="ECO:0007669"/>
    <property type="project" value="TreeGrafter"/>
</dbReference>
<comment type="caution">
    <text evidence="5">The sequence shown here is derived from an EMBL/GenBank/DDBJ whole genome shotgun (WGS) entry which is preliminary data.</text>
</comment>
<reference evidence="5 6" key="1">
    <citation type="submission" date="2013-09" db="EMBL/GenBank/DDBJ databases">
        <title>Corchorus capsularis genome sequencing.</title>
        <authorList>
            <person name="Alam M."/>
            <person name="Haque M.S."/>
            <person name="Islam M.S."/>
            <person name="Emdad E.M."/>
            <person name="Islam M.M."/>
            <person name="Ahmed B."/>
            <person name="Halim A."/>
            <person name="Hossen Q.M.M."/>
            <person name="Hossain M.Z."/>
            <person name="Ahmed R."/>
            <person name="Khan M.M."/>
            <person name="Islam R."/>
            <person name="Rashid M.M."/>
            <person name="Khan S.A."/>
            <person name="Rahman M.S."/>
            <person name="Alam M."/>
        </authorList>
    </citation>
    <scope>NUCLEOTIDE SEQUENCE [LARGE SCALE GENOMIC DNA]</scope>
    <source>
        <strain evidence="6">cv. CVL-1</strain>
        <tissue evidence="5">Whole seedling</tissue>
    </source>
</reference>
<dbReference type="EMBL" id="AWWV01013877">
    <property type="protein sequence ID" value="OMO59715.1"/>
    <property type="molecule type" value="Genomic_DNA"/>
</dbReference>
<dbReference type="Gene3D" id="1.10.357.140">
    <property type="entry name" value="UbiA prenyltransferase"/>
    <property type="match status" value="1"/>
</dbReference>
<dbReference type="PANTHER" id="PTHR11048">
    <property type="entry name" value="PRENYLTRANSFERASES"/>
    <property type="match status" value="1"/>
</dbReference>
<organism evidence="5 6">
    <name type="scientific">Corchorus capsularis</name>
    <name type="common">Jute</name>
    <dbReference type="NCBI Taxonomy" id="210143"/>
    <lineage>
        <taxon>Eukaryota</taxon>
        <taxon>Viridiplantae</taxon>
        <taxon>Streptophyta</taxon>
        <taxon>Embryophyta</taxon>
        <taxon>Tracheophyta</taxon>
        <taxon>Spermatophyta</taxon>
        <taxon>Magnoliopsida</taxon>
        <taxon>eudicotyledons</taxon>
        <taxon>Gunneridae</taxon>
        <taxon>Pentapetalae</taxon>
        <taxon>rosids</taxon>
        <taxon>malvids</taxon>
        <taxon>Malvales</taxon>
        <taxon>Malvaceae</taxon>
        <taxon>Grewioideae</taxon>
        <taxon>Apeibeae</taxon>
        <taxon>Corchorus</taxon>
    </lineage>
</organism>